<dbReference type="RefSeq" id="XP_016228022.1">
    <property type="nucleotide sequence ID" value="XM_016364373.1"/>
</dbReference>
<dbReference type="EMBL" id="KN847520">
    <property type="protein sequence ID" value="KIV96448.1"/>
    <property type="molecule type" value="Genomic_DNA"/>
</dbReference>
<dbReference type="OMA" id="MKDQKVP"/>
<reference evidence="8 9" key="1">
    <citation type="submission" date="2015-01" db="EMBL/GenBank/DDBJ databases">
        <title>The Genome Sequence of Exophiala mesophila CBS40295.</title>
        <authorList>
            <consortium name="The Broad Institute Genomics Platform"/>
            <person name="Cuomo C."/>
            <person name="de Hoog S."/>
            <person name="Gorbushina A."/>
            <person name="Stielow B."/>
            <person name="Teixiera M."/>
            <person name="Abouelleil A."/>
            <person name="Chapman S.B."/>
            <person name="Priest M."/>
            <person name="Young S.K."/>
            <person name="Wortman J."/>
            <person name="Nusbaum C."/>
            <person name="Birren B."/>
        </authorList>
    </citation>
    <scope>NUCLEOTIDE SEQUENCE [LARGE SCALE GENOMIC DNA]</scope>
    <source>
        <strain evidence="8 9">CBS 40295</strain>
    </source>
</reference>
<dbReference type="Gene3D" id="3.40.605.10">
    <property type="entry name" value="Aldehyde Dehydrogenase, Chain A, domain 1"/>
    <property type="match status" value="1"/>
</dbReference>
<dbReference type="HOGENOM" id="CLU_005391_3_1_1"/>
<evidence type="ECO:0000259" key="7">
    <source>
        <dbReference type="Pfam" id="PF00171"/>
    </source>
</evidence>
<feature type="active site" evidence="6">
    <location>
        <position position="258"/>
    </location>
</feature>
<keyword evidence="4" id="KW-0520">NAD</keyword>
<protein>
    <recommendedName>
        <fullName evidence="5">Aldehyde dehydrogenase</fullName>
    </recommendedName>
</protein>
<proteinExistence type="inferred from homology"/>
<dbReference type="VEuPathDB" id="FungiDB:PV10_00318"/>
<dbReference type="GO" id="GO:0006081">
    <property type="term" value="P:aldehyde metabolic process"/>
    <property type="evidence" value="ECO:0007669"/>
    <property type="project" value="InterPro"/>
</dbReference>
<evidence type="ECO:0000256" key="3">
    <source>
        <dbReference type="ARBA" id="ARBA00023002"/>
    </source>
</evidence>
<name>A0A0D2AC05_EXOME</name>
<evidence type="ECO:0000313" key="8">
    <source>
        <dbReference type="EMBL" id="KIV96448.1"/>
    </source>
</evidence>
<keyword evidence="2" id="KW-0125">Carotenoid biosynthesis</keyword>
<dbReference type="InterPro" id="IPR016163">
    <property type="entry name" value="Ald_DH_C"/>
</dbReference>
<dbReference type="PANTHER" id="PTHR43570">
    <property type="entry name" value="ALDEHYDE DEHYDROGENASE"/>
    <property type="match status" value="1"/>
</dbReference>
<dbReference type="Proteomes" id="UP000054302">
    <property type="component" value="Unassembled WGS sequence"/>
</dbReference>
<comment type="similarity">
    <text evidence="1 5">Belongs to the aldehyde dehydrogenase family.</text>
</comment>
<feature type="domain" description="Aldehyde dehydrogenase" evidence="7">
    <location>
        <begin position="12"/>
        <end position="443"/>
    </location>
</feature>
<dbReference type="InterPro" id="IPR016161">
    <property type="entry name" value="Ald_DH/histidinol_DH"/>
</dbReference>
<dbReference type="PANTHER" id="PTHR43570:SF11">
    <property type="entry name" value="ALDEHYDE DEHYDROGENASE"/>
    <property type="match status" value="1"/>
</dbReference>
<dbReference type="FunFam" id="3.40.309.10:FF:000025">
    <property type="entry name" value="Aldehyde dehydrogenase"/>
    <property type="match status" value="1"/>
</dbReference>
<evidence type="ECO:0000256" key="1">
    <source>
        <dbReference type="ARBA" id="ARBA00009986"/>
    </source>
</evidence>
<dbReference type="GO" id="GO:0005737">
    <property type="term" value="C:cytoplasm"/>
    <property type="evidence" value="ECO:0007669"/>
    <property type="project" value="TreeGrafter"/>
</dbReference>
<dbReference type="SUPFAM" id="SSF53720">
    <property type="entry name" value="ALDH-like"/>
    <property type="match status" value="1"/>
</dbReference>
<dbReference type="InterPro" id="IPR015590">
    <property type="entry name" value="Aldehyde_DH_dom"/>
</dbReference>
<dbReference type="OrthoDB" id="440325at2759"/>
<dbReference type="PIRSF" id="PIRSF036492">
    <property type="entry name" value="ALDH"/>
    <property type="match status" value="1"/>
</dbReference>
<dbReference type="AlphaFoldDB" id="A0A0D2AC05"/>
<evidence type="ECO:0000256" key="5">
    <source>
        <dbReference type="PIRNR" id="PIRNR036492"/>
    </source>
</evidence>
<dbReference type="Pfam" id="PF00171">
    <property type="entry name" value="Aldedh"/>
    <property type="match status" value="1"/>
</dbReference>
<evidence type="ECO:0000256" key="6">
    <source>
        <dbReference type="PIRSR" id="PIRSR036492-1"/>
    </source>
</evidence>
<dbReference type="GO" id="GO:0004029">
    <property type="term" value="F:aldehyde dehydrogenase (NAD+) activity"/>
    <property type="evidence" value="ECO:0007669"/>
    <property type="project" value="TreeGrafter"/>
</dbReference>
<accession>A0A0D2AC05</accession>
<feature type="active site" evidence="6">
    <location>
        <position position="224"/>
    </location>
</feature>
<gene>
    <name evidence="8" type="ORF">PV10_00318</name>
</gene>
<keyword evidence="3 5" id="KW-0560">Oxidoreductase</keyword>
<dbReference type="CDD" id="cd07135">
    <property type="entry name" value="ALDH_F14-YMR110C"/>
    <property type="match status" value="1"/>
</dbReference>
<dbReference type="STRING" id="212818.A0A0D2AC05"/>
<dbReference type="GO" id="GO:0016117">
    <property type="term" value="P:carotenoid biosynthetic process"/>
    <property type="evidence" value="ECO:0007669"/>
    <property type="project" value="UniProtKB-KW"/>
</dbReference>
<dbReference type="FunFam" id="3.40.605.10:FF:000004">
    <property type="entry name" value="Aldehyde dehydrogenase"/>
    <property type="match status" value="1"/>
</dbReference>
<dbReference type="InterPro" id="IPR012394">
    <property type="entry name" value="Aldehyde_DH_NAD(P)"/>
</dbReference>
<dbReference type="Gene3D" id="3.40.309.10">
    <property type="entry name" value="Aldehyde Dehydrogenase, Chain A, domain 2"/>
    <property type="match status" value="1"/>
</dbReference>
<dbReference type="GeneID" id="27318163"/>
<organism evidence="8 9">
    <name type="scientific">Exophiala mesophila</name>
    <name type="common">Black yeast-like fungus</name>
    <dbReference type="NCBI Taxonomy" id="212818"/>
    <lineage>
        <taxon>Eukaryota</taxon>
        <taxon>Fungi</taxon>
        <taxon>Dikarya</taxon>
        <taxon>Ascomycota</taxon>
        <taxon>Pezizomycotina</taxon>
        <taxon>Eurotiomycetes</taxon>
        <taxon>Chaetothyriomycetidae</taxon>
        <taxon>Chaetothyriales</taxon>
        <taxon>Herpotrichiellaceae</taxon>
        <taxon>Exophiala</taxon>
    </lineage>
</organism>
<dbReference type="InterPro" id="IPR016162">
    <property type="entry name" value="Ald_DH_N"/>
</dbReference>
<evidence type="ECO:0000256" key="2">
    <source>
        <dbReference type="ARBA" id="ARBA00022746"/>
    </source>
</evidence>
<keyword evidence="9" id="KW-1185">Reference proteome</keyword>
<evidence type="ECO:0000256" key="4">
    <source>
        <dbReference type="ARBA" id="ARBA00023027"/>
    </source>
</evidence>
<sequence>MDSSKLPSFVETPVEDIPQIVDRLRQSFHSQKTRPIEFRLKQLRKLYWAITDHTEQILEACSKDLHKGVFDAYSAEVDFVREGILLINKNLAEWVKDEKAPDIAFPNWLLSPKIRKDPLGVVLVIGAFNFPINLSLSPMIGAIAAGNTVVLKPSEQASHCAALMQKIIADSLDPDCYAVVQGAIPQTSTLLSQNWDKIFFTGSVGTAKIVAQAAAKTLTPVALELGGRNPAIVTKKADVRLAARRLMWAKVMNAGQVCISQNYNLVDKEIVPTFVAELKVALKEFYPEGAKKSADYARIINLSSFNRIKKMLDNTRGRILIGGEMDADELYIEPTVIQVSDPEDSLLVDESFGPLFPILPVDNLDQALSIANKVHATPLGVYAFGSKQETDKILAETRSGGATVNDGLFHGLIPNFPFGGVGDSGTGSYRGKASFDCFVHRRSISATPGWMEKLLAVRYPPYFGTDKLKQFQKMNQGKPKFDREGNEQVGTLWYILTLGAGSTTGGVFRATLLAGLVAGLKKGPETLSQLGQKRRI</sequence>
<evidence type="ECO:0000313" key="9">
    <source>
        <dbReference type="Proteomes" id="UP000054302"/>
    </source>
</evidence>